<organism evidence="4 5">
    <name type="scientific">Lederbergia citri</name>
    <dbReference type="NCBI Taxonomy" id="2833580"/>
    <lineage>
        <taxon>Bacteria</taxon>
        <taxon>Bacillati</taxon>
        <taxon>Bacillota</taxon>
        <taxon>Bacilli</taxon>
        <taxon>Bacillales</taxon>
        <taxon>Bacillaceae</taxon>
        <taxon>Lederbergia</taxon>
    </lineage>
</organism>
<gene>
    <name evidence="4" type="ORF">KHA97_08015</name>
</gene>
<dbReference type="SUPFAM" id="SSF53474">
    <property type="entry name" value="alpha/beta-Hydrolases"/>
    <property type="match status" value="1"/>
</dbReference>
<evidence type="ECO:0000313" key="5">
    <source>
        <dbReference type="Proteomes" id="UP000681414"/>
    </source>
</evidence>
<evidence type="ECO:0000256" key="2">
    <source>
        <dbReference type="ARBA" id="ARBA00022801"/>
    </source>
</evidence>
<keyword evidence="2 4" id="KW-0378">Hydrolase</keyword>
<protein>
    <submittedName>
        <fullName evidence="4">Dienelactone hydrolase family protein</fullName>
    </submittedName>
</protein>
<reference evidence="4 5" key="1">
    <citation type="submission" date="2021-05" db="EMBL/GenBank/DDBJ databases">
        <title>Novel Bacillus species.</title>
        <authorList>
            <person name="Liu G."/>
        </authorList>
    </citation>
    <scope>NUCLEOTIDE SEQUENCE [LARGE SCALE GENOMIC DNA]</scope>
    <source>
        <strain evidence="5">FJAT-49780</strain>
    </source>
</reference>
<comment type="similarity">
    <text evidence="1">Belongs to the AB hydrolase superfamily. AB hydrolase 2 family.</text>
</comment>
<dbReference type="InterPro" id="IPR050565">
    <property type="entry name" value="LYPA1-2/EST-like"/>
</dbReference>
<dbReference type="EMBL" id="JAGYPG010000001">
    <property type="protein sequence ID" value="MBS4195024.1"/>
    <property type="molecule type" value="Genomic_DNA"/>
</dbReference>
<comment type="caution">
    <text evidence="4">The sequence shown here is derived from an EMBL/GenBank/DDBJ whole genome shotgun (WGS) entry which is preliminary data.</text>
</comment>
<sequence>MIPLNNTFIYEMRMPATEELRRTYPAIFLMHGMGSNEQDILTLVSGLEKDAYIFGIRGPIEQPPGFAYFTIEGFGKPHRSVFADTVRKLEEFIENALNTYTIDPEKVFLGGFSQGAILSMTLGLTMGGRIKGVMAFSGYIPLFVREEYSKQHTSNLQIYISHGEKDPVFPLEWGEANRDYFDKLGATVTYHAYPAGHTISLENYNDFREWLDQQLSTK</sequence>
<dbReference type="AlphaFoldDB" id="A0A942TEM1"/>
<accession>A0A942TEM1</accession>
<dbReference type="InterPro" id="IPR003140">
    <property type="entry name" value="PLipase/COase/thioEstase"/>
</dbReference>
<evidence type="ECO:0000313" key="4">
    <source>
        <dbReference type="EMBL" id="MBS4195024.1"/>
    </source>
</evidence>
<dbReference type="Gene3D" id="3.40.50.1820">
    <property type="entry name" value="alpha/beta hydrolase"/>
    <property type="match status" value="1"/>
</dbReference>
<evidence type="ECO:0000259" key="3">
    <source>
        <dbReference type="Pfam" id="PF02230"/>
    </source>
</evidence>
<dbReference type="InterPro" id="IPR029058">
    <property type="entry name" value="AB_hydrolase_fold"/>
</dbReference>
<proteinExistence type="inferred from homology"/>
<dbReference type="Proteomes" id="UP000681414">
    <property type="component" value="Unassembled WGS sequence"/>
</dbReference>
<feature type="domain" description="Phospholipase/carboxylesterase/thioesterase" evidence="3">
    <location>
        <begin position="24"/>
        <end position="212"/>
    </location>
</feature>
<dbReference type="GO" id="GO:0016787">
    <property type="term" value="F:hydrolase activity"/>
    <property type="evidence" value="ECO:0007669"/>
    <property type="project" value="UniProtKB-KW"/>
</dbReference>
<keyword evidence="5" id="KW-1185">Reference proteome</keyword>
<dbReference type="RefSeq" id="WP_213124161.1">
    <property type="nucleotide sequence ID" value="NZ_JAGYPG010000001.1"/>
</dbReference>
<evidence type="ECO:0000256" key="1">
    <source>
        <dbReference type="ARBA" id="ARBA00006499"/>
    </source>
</evidence>
<dbReference type="PANTHER" id="PTHR10655:SF17">
    <property type="entry name" value="LYSOPHOSPHOLIPASE-LIKE PROTEIN 1"/>
    <property type="match status" value="1"/>
</dbReference>
<name>A0A942TEM1_9BACI</name>
<dbReference type="Pfam" id="PF02230">
    <property type="entry name" value="Abhydrolase_2"/>
    <property type="match status" value="1"/>
</dbReference>
<dbReference type="PANTHER" id="PTHR10655">
    <property type="entry name" value="LYSOPHOSPHOLIPASE-RELATED"/>
    <property type="match status" value="1"/>
</dbReference>